<keyword evidence="5" id="KW-0408">Iron</keyword>
<dbReference type="InterPro" id="IPR036503">
    <property type="entry name" value="Ald_Fedxn_OxRdtase_N_sf"/>
</dbReference>
<accession>A0A7C4FF11</accession>
<dbReference type="SMART" id="SM00790">
    <property type="entry name" value="AFOR_N"/>
    <property type="match status" value="1"/>
</dbReference>
<name>A0A7C4FF11_9CREN</name>
<dbReference type="GO" id="GO:0051539">
    <property type="term" value="F:4 iron, 4 sulfur cluster binding"/>
    <property type="evidence" value="ECO:0007669"/>
    <property type="project" value="UniProtKB-KW"/>
</dbReference>
<evidence type="ECO:0000256" key="6">
    <source>
        <dbReference type="ARBA" id="ARBA00023014"/>
    </source>
</evidence>
<keyword evidence="4" id="KW-0479">Metal-binding</keyword>
<comment type="similarity">
    <text evidence="2">Belongs to the AOR/FOR family.</text>
</comment>
<dbReference type="Gene3D" id="3.60.9.10">
    <property type="entry name" value="Aldehyde ferredoxin oxidoreductase, N-terminal domain"/>
    <property type="match status" value="1"/>
</dbReference>
<keyword evidence="3" id="KW-0004">4Fe-4S</keyword>
<feature type="domain" description="Aldehyde ferredoxin oxidoreductase N-terminal" evidence="7">
    <location>
        <begin position="4"/>
        <end position="231"/>
    </location>
</feature>
<dbReference type="Pfam" id="PF01314">
    <property type="entry name" value="AFOR_C"/>
    <property type="match status" value="1"/>
</dbReference>
<organism evidence="8">
    <name type="scientific">Ignisphaera aggregans</name>
    <dbReference type="NCBI Taxonomy" id="334771"/>
    <lineage>
        <taxon>Archaea</taxon>
        <taxon>Thermoproteota</taxon>
        <taxon>Thermoprotei</taxon>
        <taxon>Desulfurococcales</taxon>
        <taxon>Desulfurococcaceae</taxon>
        <taxon>Ignisphaera</taxon>
    </lineage>
</organism>
<comment type="caution">
    <text evidence="8">The sequence shown here is derived from an EMBL/GenBank/DDBJ whole genome shotgun (WGS) entry which is preliminary data.</text>
</comment>
<dbReference type="InterPro" id="IPR013983">
    <property type="entry name" value="Ald_Fedxn_OxRdtase_N"/>
</dbReference>
<dbReference type="SUPFAM" id="SSF56228">
    <property type="entry name" value="Aldehyde ferredoxin oxidoreductase, N-terminal domain"/>
    <property type="match status" value="1"/>
</dbReference>
<protein>
    <submittedName>
        <fullName evidence="8">Aldehyde ferredoxin oxidoreductase</fullName>
    </submittedName>
</protein>
<dbReference type="PANTHER" id="PTHR30038">
    <property type="entry name" value="ALDEHYDE FERREDOXIN OXIDOREDUCTASE"/>
    <property type="match status" value="1"/>
</dbReference>
<evidence type="ECO:0000256" key="4">
    <source>
        <dbReference type="ARBA" id="ARBA00022723"/>
    </source>
</evidence>
<dbReference type="EMBL" id="DTFF01000051">
    <property type="protein sequence ID" value="HGI87985.1"/>
    <property type="molecule type" value="Genomic_DNA"/>
</dbReference>
<dbReference type="GO" id="GO:0009055">
    <property type="term" value="F:electron transfer activity"/>
    <property type="evidence" value="ECO:0007669"/>
    <property type="project" value="InterPro"/>
</dbReference>
<dbReference type="GO" id="GO:0016625">
    <property type="term" value="F:oxidoreductase activity, acting on the aldehyde or oxo group of donors, iron-sulfur protein as acceptor"/>
    <property type="evidence" value="ECO:0007669"/>
    <property type="project" value="InterPro"/>
</dbReference>
<dbReference type="SUPFAM" id="SSF48310">
    <property type="entry name" value="Aldehyde ferredoxin oxidoreductase, C-terminal domains"/>
    <property type="match status" value="1"/>
</dbReference>
<dbReference type="InterPro" id="IPR036021">
    <property type="entry name" value="Tungsten_al_ferr_oxy-like_C"/>
</dbReference>
<dbReference type="Gene3D" id="1.10.569.10">
    <property type="entry name" value="Aldehyde Ferredoxin Oxidoreductase Protein, subunit A, domain 2"/>
    <property type="match status" value="1"/>
</dbReference>
<keyword evidence="6" id="KW-0411">Iron-sulfur</keyword>
<evidence type="ECO:0000256" key="1">
    <source>
        <dbReference type="ARBA" id="ARBA00001966"/>
    </source>
</evidence>
<sequence>MLKYTVLRLNVSTKKWSLSSYSIGEVLGPIDIGIKIHNEMESWSRDVFDPANALIIGSGTFAGSKLFGTHRLVTVFRSPETGGIHVSEMGGAAYRFIGCGVNAISIEGRSEEPAIVFVKGDEKGVREVSIENIDRTKLNEIYKGYGGYIGAYALEKYLVDVYWSTVSALKARPIVVGPAALKTVYGALVSIDIDFVRKRFIEGSEDFAARGGPGSVLAQAHNVVAIVAGGSYKPELPRQLTDFAELTKFLRDALGKDFVSTVNEATVKYRYDPSIGAGGTFGVNYPHYRESLPMFNYSTIYLHRAVRKRVVDLLLEHFWRPVKEETFDKAKTWTTCGEPCPAACKKIWRGKKLDYEPSNGLGPWIGVFKIELTAKLIDLADQLGFDAITIGHVIAWLLEATYRGLLQPQEIGLSEKPRFDPMLLNVDELAINAKLAEELLIHLVEERTEVLKIVARGIREAAKKLDDMFADRVKKLGMRFEDLVVYQPYGERWYMTPNYYWTPGLLLPLPVTGKYWTNYTSTFIEPEEFGKTVATRIIKEVEISNAGLCRFHRGWAEKVLPKLYEALGVKIDLDQYTKMLYQQIAEYNIKAGAKPRIIEGDRAKDVIVLLANELGVEEWSKKFASNRDATLREWIERTIKVVTSQLGLTEQWYKEL</sequence>
<evidence type="ECO:0000259" key="7">
    <source>
        <dbReference type="SMART" id="SM00790"/>
    </source>
</evidence>
<dbReference type="GO" id="GO:0046872">
    <property type="term" value="F:metal ion binding"/>
    <property type="evidence" value="ECO:0007669"/>
    <property type="project" value="UniProtKB-KW"/>
</dbReference>
<comment type="cofactor">
    <cofactor evidence="1">
        <name>[4Fe-4S] cluster</name>
        <dbReference type="ChEBI" id="CHEBI:49883"/>
    </cofactor>
</comment>
<evidence type="ECO:0000256" key="2">
    <source>
        <dbReference type="ARBA" id="ARBA00011032"/>
    </source>
</evidence>
<evidence type="ECO:0000313" key="8">
    <source>
        <dbReference type="EMBL" id="HGI87985.1"/>
    </source>
</evidence>
<reference evidence="8" key="1">
    <citation type="journal article" date="2020" name="mSystems">
        <title>Genome- and Community-Level Interaction Insights into Carbon Utilization and Element Cycling Functions of Hydrothermarchaeota in Hydrothermal Sediment.</title>
        <authorList>
            <person name="Zhou Z."/>
            <person name="Liu Y."/>
            <person name="Xu W."/>
            <person name="Pan J."/>
            <person name="Luo Z.H."/>
            <person name="Li M."/>
        </authorList>
    </citation>
    <scope>NUCLEOTIDE SEQUENCE [LARGE SCALE GENOMIC DNA]</scope>
    <source>
        <strain evidence="8">SpSt-732</strain>
    </source>
</reference>
<dbReference type="InterPro" id="IPR001203">
    <property type="entry name" value="OxRdtase_Ald_Fedxn_C"/>
</dbReference>
<dbReference type="InterPro" id="IPR051919">
    <property type="entry name" value="W-dependent_AOR"/>
</dbReference>
<dbReference type="AlphaFoldDB" id="A0A7C4FF11"/>
<gene>
    <name evidence="8" type="ORF">ENV14_06325</name>
</gene>
<proteinExistence type="inferred from homology"/>
<dbReference type="PANTHER" id="PTHR30038:SF7">
    <property type="entry name" value="TUNGSTEN-CONTAINING GLYCERALDEHYDE-3-PHOSPHATE:FERREDOXIN OXIDOREDUCTASE"/>
    <property type="match status" value="1"/>
</dbReference>
<dbReference type="Pfam" id="PF02730">
    <property type="entry name" value="AFOR_N"/>
    <property type="match status" value="1"/>
</dbReference>
<evidence type="ECO:0000256" key="3">
    <source>
        <dbReference type="ARBA" id="ARBA00022485"/>
    </source>
</evidence>
<evidence type="ECO:0000256" key="5">
    <source>
        <dbReference type="ARBA" id="ARBA00023004"/>
    </source>
</evidence>
<dbReference type="InterPro" id="IPR013984">
    <property type="entry name" value="Ald_Fedxn_OxRdtase_dom2"/>
</dbReference>